<gene>
    <name evidence="8" type="primary">RGT1</name>
    <name evidence="8" type="ORF">VE01_05073</name>
</gene>
<feature type="compositionally biased region" description="Low complexity" evidence="6">
    <location>
        <begin position="34"/>
        <end position="51"/>
    </location>
</feature>
<dbReference type="RefSeq" id="XP_018131560.1">
    <property type="nucleotide sequence ID" value="XM_018274539.2"/>
</dbReference>
<dbReference type="PROSITE" id="PS00463">
    <property type="entry name" value="ZN2_CY6_FUNGAL_1"/>
    <property type="match status" value="1"/>
</dbReference>
<dbReference type="InterPro" id="IPR001138">
    <property type="entry name" value="Zn2Cys6_DnaBD"/>
</dbReference>
<evidence type="ECO:0000313" key="9">
    <source>
        <dbReference type="Proteomes" id="UP000091956"/>
    </source>
</evidence>
<keyword evidence="4" id="KW-0804">Transcription</keyword>
<dbReference type="CDD" id="cd12148">
    <property type="entry name" value="fungal_TF_MHR"/>
    <property type="match status" value="1"/>
</dbReference>
<evidence type="ECO:0000256" key="2">
    <source>
        <dbReference type="ARBA" id="ARBA00023015"/>
    </source>
</evidence>
<dbReference type="GeneID" id="28838459"/>
<keyword evidence="2" id="KW-0805">Transcription regulation</keyword>
<dbReference type="GO" id="GO:0000981">
    <property type="term" value="F:DNA-binding transcription factor activity, RNA polymerase II-specific"/>
    <property type="evidence" value="ECO:0007669"/>
    <property type="project" value="InterPro"/>
</dbReference>
<reference evidence="9" key="2">
    <citation type="journal article" date="2018" name="Nat. Commun.">
        <title>Extreme sensitivity to ultraviolet light in the fungal pathogen causing white-nose syndrome of bats.</title>
        <authorList>
            <person name="Palmer J.M."/>
            <person name="Drees K.P."/>
            <person name="Foster J.T."/>
            <person name="Lindner D.L."/>
        </authorList>
    </citation>
    <scope>NUCLEOTIDE SEQUENCE [LARGE SCALE GENOMIC DNA]</scope>
    <source>
        <strain evidence="9">UAMH 10579</strain>
    </source>
</reference>
<name>A0A1B8GPS3_9PEZI</name>
<dbReference type="Proteomes" id="UP000091956">
    <property type="component" value="Unassembled WGS sequence"/>
</dbReference>
<organism evidence="8 9">
    <name type="scientific">Pseudogymnoascus verrucosus</name>
    <dbReference type="NCBI Taxonomy" id="342668"/>
    <lineage>
        <taxon>Eukaryota</taxon>
        <taxon>Fungi</taxon>
        <taxon>Dikarya</taxon>
        <taxon>Ascomycota</taxon>
        <taxon>Pezizomycotina</taxon>
        <taxon>Leotiomycetes</taxon>
        <taxon>Thelebolales</taxon>
        <taxon>Thelebolaceae</taxon>
        <taxon>Pseudogymnoascus</taxon>
    </lineage>
</organism>
<dbReference type="PANTHER" id="PTHR31668">
    <property type="entry name" value="GLUCOSE TRANSPORT TRANSCRIPTION REGULATOR RGT1-RELATED-RELATED"/>
    <property type="match status" value="1"/>
</dbReference>
<keyword evidence="1" id="KW-0479">Metal-binding</keyword>
<dbReference type="GO" id="GO:0003677">
    <property type="term" value="F:DNA binding"/>
    <property type="evidence" value="ECO:0007669"/>
    <property type="project" value="UniProtKB-KW"/>
</dbReference>
<dbReference type="InterPro" id="IPR036864">
    <property type="entry name" value="Zn2-C6_fun-type_DNA-bd_sf"/>
</dbReference>
<protein>
    <submittedName>
        <fullName evidence="8">Transcriptional activator</fullName>
    </submittedName>
</protein>
<dbReference type="OrthoDB" id="5426978at2759"/>
<evidence type="ECO:0000256" key="1">
    <source>
        <dbReference type="ARBA" id="ARBA00022723"/>
    </source>
</evidence>
<dbReference type="InterPro" id="IPR007219">
    <property type="entry name" value="XnlR_reg_dom"/>
</dbReference>
<keyword evidence="9" id="KW-1185">Reference proteome</keyword>
<evidence type="ECO:0000259" key="7">
    <source>
        <dbReference type="PROSITE" id="PS50048"/>
    </source>
</evidence>
<dbReference type="CDD" id="cd00067">
    <property type="entry name" value="GAL4"/>
    <property type="match status" value="1"/>
</dbReference>
<feature type="region of interest" description="Disordered" evidence="6">
    <location>
        <begin position="1"/>
        <end position="95"/>
    </location>
</feature>
<dbReference type="Gene3D" id="4.10.240.10">
    <property type="entry name" value="Zn(2)-C6 fungal-type DNA-binding domain"/>
    <property type="match status" value="1"/>
</dbReference>
<evidence type="ECO:0000256" key="3">
    <source>
        <dbReference type="ARBA" id="ARBA00023125"/>
    </source>
</evidence>
<keyword evidence="3" id="KW-0238">DNA-binding</keyword>
<accession>A0A1B8GPS3</accession>
<dbReference type="Pfam" id="PF04082">
    <property type="entry name" value="Fungal_trans"/>
    <property type="match status" value="1"/>
</dbReference>
<evidence type="ECO:0000256" key="6">
    <source>
        <dbReference type="SAM" id="MobiDB-lite"/>
    </source>
</evidence>
<reference evidence="8 9" key="1">
    <citation type="submission" date="2016-03" db="EMBL/GenBank/DDBJ databases">
        <title>Comparative genomics of Pseudogymnoascus destructans, the fungus causing white-nose syndrome of bats.</title>
        <authorList>
            <person name="Palmer J.M."/>
            <person name="Drees K.P."/>
            <person name="Foster J.T."/>
            <person name="Lindner D.L."/>
        </authorList>
    </citation>
    <scope>NUCLEOTIDE SEQUENCE [LARGE SCALE GENOMIC DNA]</scope>
    <source>
        <strain evidence="8 9">UAMH 10579</strain>
    </source>
</reference>
<feature type="compositionally biased region" description="Polar residues" evidence="6">
    <location>
        <begin position="1"/>
        <end position="10"/>
    </location>
</feature>
<evidence type="ECO:0000256" key="5">
    <source>
        <dbReference type="ARBA" id="ARBA00023242"/>
    </source>
</evidence>
<feature type="region of interest" description="Disordered" evidence="6">
    <location>
        <begin position="202"/>
        <end position="278"/>
    </location>
</feature>
<proteinExistence type="predicted"/>
<dbReference type="Pfam" id="PF00172">
    <property type="entry name" value="Zn_clus"/>
    <property type="match status" value="1"/>
</dbReference>
<dbReference type="SUPFAM" id="SSF57701">
    <property type="entry name" value="Zn2/Cys6 DNA-binding domain"/>
    <property type="match status" value="1"/>
</dbReference>
<dbReference type="AlphaFoldDB" id="A0A1B8GPS3"/>
<dbReference type="SMART" id="SM00906">
    <property type="entry name" value="Fungal_trans"/>
    <property type="match status" value="1"/>
</dbReference>
<feature type="compositionally biased region" description="Polar residues" evidence="6">
    <location>
        <begin position="86"/>
        <end position="95"/>
    </location>
</feature>
<evidence type="ECO:0000313" key="8">
    <source>
        <dbReference type="EMBL" id="OBT97827.1"/>
    </source>
</evidence>
<dbReference type="STRING" id="342668.A0A1B8GPS3"/>
<dbReference type="InterPro" id="IPR050797">
    <property type="entry name" value="Carb_Metab_Trans_Reg"/>
</dbReference>
<feature type="domain" description="Zn(2)-C6 fungal-type" evidence="7">
    <location>
        <begin position="133"/>
        <end position="167"/>
    </location>
</feature>
<dbReference type="EMBL" id="KV460220">
    <property type="protein sequence ID" value="OBT97827.1"/>
    <property type="molecule type" value="Genomic_DNA"/>
</dbReference>
<keyword evidence="5" id="KW-0539">Nucleus</keyword>
<dbReference type="PROSITE" id="PS50048">
    <property type="entry name" value="ZN2_CY6_FUNGAL_2"/>
    <property type="match status" value="1"/>
</dbReference>
<sequence length="738" mass="79218">MNQQDAQMMQNYPDPTAVAAEGNGPFYASGNASQQQPQQQQPQPQQQQQQQTQRLSNPDDLQLAAQLSRGLEPMMGGGGGNDAAHSPQSNPNHGFSHEQQMMAEMSHAANMDHSQYQMGDGTTPRKRSKVSRACDECRRKKIRCDATTESGEEQCTSCKRVGTHCQFSRVPMKRGPSKGYIKELADRLNHLEGAMQNQSGEALHYPPHVEGAGSRRASHDYSPPPPHTEGQPRKRAYSSISQDFTSGYQSQRQSGQWQALDTPRHHGAPATTYGQANAAAESSYRAPLYSPNGLAPQPQWRNAPPEAGRASFDGLPAGEGAHGDHKLEWDEYISEEYYKTIQPTFPLLPGPQGNVAARLANAPPLLKDAFLEALYVAVRPPVDSAPTRRAASLVSACQFDNTATKTLSDSLLLLSAQIFMAIEAGSHGASSARSAGCQAVWLGAAVGHAFSLKLHTSNPAEGEDEDSTDKLSRRIWWSLVILDRFHASGTSSPLLIPDTSAVLRLDDINVLGEQLYHLARLSSILGHVATVLTSPPSLLAFPSSATPLLSTLLTGELERFRESLPAALTTATAPLMHLTYWHVQLLTLRATPGTPPATLLHPAVQITTLLAAAPPSPLHIHFTTLASATLLELLDNEATREEADRTLRSLFEGPVRTSAPWDKALRDLVARHTRAASPAAPSAAALTASQGLQHLADLATAGEAVEPKEGGTAVAAVSWDPATITRGGFLGVLGGEAR</sequence>
<feature type="compositionally biased region" description="Polar residues" evidence="6">
    <location>
        <begin position="238"/>
        <end position="259"/>
    </location>
</feature>
<dbReference type="SMART" id="SM00066">
    <property type="entry name" value="GAL4"/>
    <property type="match status" value="1"/>
</dbReference>
<evidence type="ECO:0000256" key="4">
    <source>
        <dbReference type="ARBA" id="ARBA00023163"/>
    </source>
</evidence>
<dbReference type="GO" id="GO:0006351">
    <property type="term" value="P:DNA-templated transcription"/>
    <property type="evidence" value="ECO:0007669"/>
    <property type="project" value="InterPro"/>
</dbReference>
<dbReference type="GO" id="GO:0008270">
    <property type="term" value="F:zinc ion binding"/>
    <property type="evidence" value="ECO:0007669"/>
    <property type="project" value="InterPro"/>
</dbReference>
<dbReference type="PANTHER" id="PTHR31668:SF26">
    <property type="entry name" value="GLUCOSE TRANSPORT TRANSCRIPTION REGULATOR RGT1-RELATED"/>
    <property type="match status" value="1"/>
</dbReference>